<dbReference type="EMBL" id="CP014136">
    <property type="protein sequence ID" value="ATA21612.1"/>
    <property type="molecule type" value="Genomic_DNA"/>
</dbReference>
<dbReference type="RefSeq" id="WP_095848193.1">
    <property type="nucleotide sequence ID" value="NZ_CP014136.1"/>
</dbReference>
<organism evidence="1 2">
    <name type="scientific">Gibbsiella quercinecans</name>
    <dbReference type="NCBI Taxonomy" id="929813"/>
    <lineage>
        <taxon>Bacteria</taxon>
        <taxon>Pseudomonadati</taxon>
        <taxon>Pseudomonadota</taxon>
        <taxon>Gammaproteobacteria</taxon>
        <taxon>Enterobacterales</taxon>
        <taxon>Yersiniaceae</taxon>
        <taxon>Gibbsiella</taxon>
    </lineage>
</organism>
<keyword evidence="2" id="KW-1185">Reference proteome</keyword>
<dbReference type="AlphaFoldDB" id="A0A250B6Q5"/>
<sequence>MNIILSIIIILFLFAIIMVFSSKLSSYKSSAKNNMNFKPGEIKRISERSFFRRLLGIKTDNYFYDLAYIYKIKGSEVYKVPLSDIVKISPTEVKINNRRVWAVRYSRYGGAKEFRFRHNITFFNNDFLGFLAAVKAANPDVEIIEPTILRL</sequence>
<proteinExistence type="predicted"/>
<dbReference type="Proteomes" id="UP000217182">
    <property type="component" value="Chromosome"/>
</dbReference>
<dbReference type="OrthoDB" id="6565701at2"/>
<protein>
    <submittedName>
        <fullName evidence="1">Uncharacterized protein</fullName>
    </submittedName>
</protein>
<accession>A0A250B6Q5</accession>
<name>A0A250B6Q5_9GAMM</name>
<evidence type="ECO:0000313" key="2">
    <source>
        <dbReference type="Proteomes" id="UP000217182"/>
    </source>
</evidence>
<dbReference type="KEGG" id="gqu:AWC35_20960"/>
<evidence type="ECO:0000313" key="1">
    <source>
        <dbReference type="EMBL" id="ATA21612.1"/>
    </source>
</evidence>
<reference evidence="1 2" key="1">
    <citation type="submission" date="2016-01" db="EMBL/GenBank/DDBJ databases">
        <authorList>
            <person name="Oliw E.H."/>
        </authorList>
    </citation>
    <scope>NUCLEOTIDE SEQUENCE [LARGE SCALE GENOMIC DNA]</scope>
    <source>
        <strain evidence="1 2">FRB97</strain>
    </source>
</reference>
<gene>
    <name evidence="1" type="ORF">AWC35_20960</name>
</gene>